<sequence length="298" mass="32285">MMGAVFDFIWTLLAPMIHVAAFLTAVIVVLLSAILDAVRPKRRHIIHSDGNQLPNDDNQPGSGHAELVTPRERAAEEGKARREGAEVLKEMSRSPTVQKSRTGDSAPEEEMPEPPPDENGHTSDSLPKGAGNHKGKRAAIYTALTQKMLLAPGKGRLSYNVMAKLALAAAEEHVCSSVDNSGIVTLYAKRAARAFERLRLLAGDELTDLVARKPKIVRELARAETRLAGRVLPDGLTARAHAAVDALSYVEDAFALAPHFDKARLTRLRHKAPALEAVKRRLSYADVGQGVLASQAMH</sequence>
<proteinExistence type="predicted"/>
<keyword evidence="2" id="KW-0812">Transmembrane</keyword>
<protein>
    <submittedName>
        <fullName evidence="3">Uncharacterized protein</fullName>
    </submittedName>
</protein>
<feature type="compositionally biased region" description="Acidic residues" evidence="1">
    <location>
        <begin position="106"/>
        <end position="116"/>
    </location>
</feature>
<feature type="compositionally biased region" description="Polar residues" evidence="1">
    <location>
        <begin position="49"/>
        <end position="61"/>
    </location>
</feature>
<evidence type="ECO:0000313" key="4">
    <source>
        <dbReference type="Proteomes" id="UP001314263"/>
    </source>
</evidence>
<evidence type="ECO:0000313" key="3">
    <source>
        <dbReference type="EMBL" id="CAK0783969.1"/>
    </source>
</evidence>
<comment type="caution">
    <text evidence="3">The sequence shown here is derived from an EMBL/GenBank/DDBJ whole genome shotgun (WGS) entry which is preliminary data.</text>
</comment>
<keyword evidence="2" id="KW-1133">Transmembrane helix</keyword>
<evidence type="ECO:0000256" key="1">
    <source>
        <dbReference type="SAM" id="MobiDB-lite"/>
    </source>
</evidence>
<feature type="region of interest" description="Disordered" evidence="1">
    <location>
        <begin position="47"/>
        <end position="134"/>
    </location>
</feature>
<feature type="transmembrane region" description="Helical" evidence="2">
    <location>
        <begin position="12"/>
        <end position="35"/>
    </location>
</feature>
<keyword evidence="2" id="KW-0472">Membrane</keyword>
<dbReference type="EMBL" id="CAUYUE010000009">
    <property type="protein sequence ID" value="CAK0783969.1"/>
    <property type="molecule type" value="Genomic_DNA"/>
</dbReference>
<keyword evidence="4" id="KW-1185">Reference proteome</keyword>
<accession>A0AAV1IA67</accession>
<feature type="compositionally biased region" description="Basic and acidic residues" evidence="1">
    <location>
        <begin position="69"/>
        <end position="92"/>
    </location>
</feature>
<gene>
    <name evidence="3" type="ORF">CVIRNUC_007172</name>
</gene>
<dbReference type="AlphaFoldDB" id="A0AAV1IA67"/>
<reference evidence="3 4" key="1">
    <citation type="submission" date="2023-10" db="EMBL/GenBank/DDBJ databases">
        <authorList>
            <person name="Maclean D."/>
            <person name="Macfadyen A."/>
        </authorList>
    </citation>
    <scope>NUCLEOTIDE SEQUENCE [LARGE SCALE GENOMIC DNA]</scope>
</reference>
<dbReference type="Proteomes" id="UP001314263">
    <property type="component" value="Unassembled WGS sequence"/>
</dbReference>
<name>A0AAV1IA67_9CHLO</name>
<organism evidence="3 4">
    <name type="scientific">Coccomyxa viridis</name>
    <dbReference type="NCBI Taxonomy" id="1274662"/>
    <lineage>
        <taxon>Eukaryota</taxon>
        <taxon>Viridiplantae</taxon>
        <taxon>Chlorophyta</taxon>
        <taxon>core chlorophytes</taxon>
        <taxon>Trebouxiophyceae</taxon>
        <taxon>Trebouxiophyceae incertae sedis</taxon>
        <taxon>Coccomyxaceae</taxon>
        <taxon>Coccomyxa</taxon>
    </lineage>
</organism>
<evidence type="ECO:0000256" key="2">
    <source>
        <dbReference type="SAM" id="Phobius"/>
    </source>
</evidence>